<gene>
    <name evidence="2" type="ORF">DFL_001292</name>
</gene>
<feature type="compositionally biased region" description="Basic residues" evidence="1">
    <location>
        <begin position="140"/>
        <end position="149"/>
    </location>
</feature>
<accession>A0A437AGW6</accession>
<dbReference type="GeneID" id="93583603"/>
<evidence type="ECO:0000256" key="1">
    <source>
        <dbReference type="SAM" id="MobiDB-lite"/>
    </source>
</evidence>
<organism evidence="2 3">
    <name type="scientific">Arthrobotrys flagrans</name>
    <name type="common">Nematode-trapping fungus</name>
    <name type="synonym">Trichothecium flagrans</name>
    <dbReference type="NCBI Taxonomy" id="97331"/>
    <lineage>
        <taxon>Eukaryota</taxon>
        <taxon>Fungi</taxon>
        <taxon>Dikarya</taxon>
        <taxon>Ascomycota</taxon>
        <taxon>Pezizomycotina</taxon>
        <taxon>Orbiliomycetes</taxon>
        <taxon>Orbiliales</taxon>
        <taxon>Orbiliaceae</taxon>
        <taxon>Arthrobotrys</taxon>
    </lineage>
</organism>
<sequence>MSGDVELFFQFINGQVVLAPAPSDGSGPPLLAISNTGYLKVSKGSEEIAYLRPNSTLLDESRLKTRQDTPLCNVVVGLKENLQGPQPQVPDVQQPRHRLHPLLPPPAILHFQIQTQTPVQNTTTSTDTTTTTTTDLRPGPRSRRRLQPRLPRPRRLLHLPPRLRTPVHNHHHNNYNNQHLLNHINQHFNLNLRNNDNPLRPHRPPPRRKRHPPELTTYNLPVLSSACSRVIPQSLLGSTSTSIIREMGISITSTTTTSETTWTKTIAAAASGTSTPVASAANTLIEGWNWTGYLVLQEGGSWVNYEVNVNTQYGVSLVGNTPRSQLSICNNSGERLYYFATAGTPPSTCTSMVTASPAPWLLVSNANASG</sequence>
<proteinExistence type="predicted"/>
<reference evidence="2 3" key="1">
    <citation type="submission" date="2019-01" db="EMBL/GenBank/DDBJ databases">
        <title>Intercellular communication is required for trap formation in the nematode-trapping fungus Duddingtonia flagrans.</title>
        <authorList>
            <person name="Youssar L."/>
            <person name="Wernet V."/>
            <person name="Hensel N."/>
            <person name="Hildebrandt H.-G."/>
            <person name="Fischer R."/>
        </authorList>
    </citation>
    <scope>NUCLEOTIDE SEQUENCE [LARGE SCALE GENOMIC DNA]</scope>
    <source>
        <strain evidence="2 3">CBS H-5679</strain>
    </source>
</reference>
<keyword evidence="3" id="KW-1185">Reference proteome</keyword>
<feature type="compositionally biased region" description="Low complexity" evidence="1">
    <location>
        <begin position="116"/>
        <end position="139"/>
    </location>
</feature>
<feature type="region of interest" description="Disordered" evidence="1">
    <location>
        <begin position="193"/>
        <end position="214"/>
    </location>
</feature>
<name>A0A437AGW6_ARTFL</name>
<feature type="compositionally biased region" description="Basic residues" evidence="1">
    <location>
        <begin position="200"/>
        <end position="211"/>
    </location>
</feature>
<dbReference type="RefSeq" id="XP_067495863.1">
    <property type="nucleotide sequence ID" value="XM_067629887.1"/>
</dbReference>
<dbReference type="Proteomes" id="UP000283090">
    <property type="component" value="Unassembled WGS sequence"/>
</dbReference>
<dbReference type="VEuPathDB" id="FungiDB:DFL_001292"/>
<dbReference type="AlphaFoldDB" id="A0A437AGW6"/>
<comment type="caution">
    <text evidence="2">The sequence shown here is derived from an EMBL/GenBank/DDBJ whole genome shotgun (WGS) entry which is preliminary data.</text>
</comment>
<protein>
    <submittedName>
        <fullName evidence="2">Uncharacterized protein</fullName>
    </submittedName>
</protein>
<evidence type="ECO:0000313" key="3">
    <source>
        <dbReference type="Proteomes" id="UP000283090"/>
    </source>
</evidence>
<feature type="region of interest" description="Disordered" evidence="1">
    <location>
        <begin position="116"/>
        <end position="149"/>
    </location>
</feature>
<evidence type="ECO:0000313" key="2">
    <source>
        <dbReference type="EMBL" id="RVD90319.1"/>
    </source>
</evidence>
<dbReference type="EMBL" id="SAEB01000001">
    <property type="protein sequence ID" value="RVD90319.1"/>
    <property type="molecule type" value="Genomic_DNA"/>
</dbReference>